<evidence type="ECO:0008006" key="3">
    <source>
        <dbReference type="Google" id="ProtNLM"/>
    </source>
</evidence>
<proteinExistence type="predicted"/>
<dbReference type="Proteomes" id="UP001262582">
    <property type="component" value="Unassembled WGS sequence"/>
</dbReference>
<dbReference type="Gene3D" id="2.40.160.170">
    <property type="match status" value="1"/>
</dbReference>
<accession>A0ABU3D917</accession>
<organism evidence="1 2">
    <name type="scientific">Autumnicola musiva</name>
    <dbReference type="NCBI Taxonomy" id="3075589"/>
    <lineage>
        <taxon>Bacteria</taxon>
        <taxon>Pseudomonadati</taxon>
        <taxon>Bacteroidota</taxon>
        <taxon>Flavobacteriia</taxon>
        <taxon>Flavobacteriales</taxon>
        <taxon>Flavobacteriaceae</taxon>
        <taxon>Autumnicola</taxon>
    </lineage>
</organism>
<gene>
    <name evidence="1" type="ORF">RM539_15645</name>
</gene>
<comment type="caution">
    <text evidence="1">The sequence shown here is derived from an EMBL/GenBank/DDBJ whole genome shotgun (WGS) entry which is preliminary data.</text>
</comment>
<evidence type="ECO:0000313" key="2">
    <source>
        <dbReference type="Proteomes" id="UP001262582"/>
    </source>
</evidence>
<keyword evidence="2" id="KW-1185">Reference proteome</keyword>
<dbReference type="RefSeq" id="WP_311504356.1">
    <property type="nucleotide sequence ID" value="NZ_JAVRHK010000014.1"/>
</dbReference>
<reference evidence="1 2" key="1">
    <citation type="submission" date="2023-09" db="EMBL/GenBank/DDBJ databases">
        <authorList>
            <person name="Rey-Velasco X."/>
        </authorList>
    </citation>
    <scope>NUCLEOTIDE SEQUENCE [LARGE SCALE GENOMIC DNA]</scope>
    <source>
        <strain evidence="1 2">F117</strain>
    </source>
</reference>
<sequence>MKRFLRILVIVILIGTGGGVSAQEISQYNNRSQSTEKVRPFRLGLKLGFPNLIGGNVEYVTPLLNDKLAVNVEYSSLDFGFLSELLVGDKESPELKYTYYEGGLNYYFFKSGKGLYVGAGYGALKMDTTLNDVSSEEDDSKTGTGNVKFERNSFSVKLGAKLGALFYFRPEIGYAFMELPKSATMVVSFEDGSTATQTAYLDDYFDTEGSPQKYMFEGFIANIGLGFAF</sequence>
<dbReference type="EMBL" id="JAVRHK010000014">
    <property type="protein sequence ID" value="MDT0678017.1"/>
    <property type="molecule type" value="Genomic_DNA"/>
</dbReference>
<name>A0ABU3D917_9FLAO</name>
<evidence type="ECO:0000313" key="1">
    <source>
        <dbReference type="EMBL" id="MDT0678017.1"/>
    </source>
</evidence>
<protein>
    <recommendedName>
        <fullName evidence="3">Outer membrane protein beta-barrel domain-containing protein</fullName>
    </recommendedName>
</protein>